<dbReference type="NCBIfam" id="TIGR00756">
    <property type="entry name" value="PPR"/>
    <property type="match status" value="1"/>
</dbReference>
<evidence type="ECO:0000313" key="4">
    <source>
        <dbReference type="Proteomes" id="UP000095023"/>
    </source>
</evidence>
<dbReference type="Proteomes" id="UP000095023">
    <property type="component" value="Unassembled WGS sequence"/>
</dbReference>
<dbReference type="OrthoDB" id="185373at2759"/>
<dbReference type="Pfam" id="PF13812">
    <property type="entry name" value="PPR_3"/>
    <property type="match status" value="2"/>
</dbReference>
<dbReference type="PANTHER" id="PTHR46862">
    <property type="entry name" value="OS07G0661900 PROTEIN"/>
    <property type="match status" value="1"/>
</dbReference>
<dbReference type="AlphaFoldDB" id="A0A1E4TET7"/>
<evidence type="ECO:0000313" key="3">
    <source>
        <dbReference type="EMBL" id="ODV90266.1"/>
    </source>
</evidence>
<dbReference type="InterPro" id="IPR011990">
    <property type="entry name" value="TPR-like_helical_dom_sf"/>
</dbReference>
<dbReference type="GO" id="GO:0005739">
    <property type="term" value="C:mitochondrion"/>
    <property type="evidence" value="ECO:0007669"/>
    <property type="project" value="UniProtKB-SubCell"/>
</dbReference>
<organism evidence="3 4">
    <name type="scientific">Tortispora caseinolytica NRRL Y-17796</name>
    <dbReference type="NCBI Taxonomy" id="767744"/>
    <lineage>
        <taxon>Eukaryota</taxon>
        <taxon>Fungi</taxon>
        <taxon>Dikarya</taxon>
        <taxon>Ascomycota</taxon>
        <taxon>Saccharomycotina</taxon>
        <taxon>Trigonopsidomycetes</taxon>
        <taxon>Trigonopsidales</taxon>
        <taxon>Trigonopsidaceae</taxon>
        <taxon>Tortispora</taxon>
    </lineage>
</organism>
<dbReference type="Gene3D" id="1.25.40.10">
    <property type="entry name" value="Tetratricopeptide repeat domain"/>
    <property type="match status" value="2"/>
</dbReference>
<accession>A0A1E4TET7</accession>
<feature type="repeat" description="PPR" evidence="2">
    <location>
        <begin position="270"/>
        <end position="304"/>
    </location>
</feature>
<dbReference type="PROSITE" id="PS51375">
    <property type="entry name" value="PPR"/>
    <property type="match status" value="1"/>
</dbReference>
<evidence type="ECO:0008006" key="5">
    <source>
        <dbReference type="Google" id="ProtNLM"/>
    </source>
</evidence>
<sequence>MLKLFRARGYVPLNRYFSSSLTRAWAVPLPKSIKTSNDLLKATQSIEAAREAIESETTTQYAIDSKDVDKLYKVIVNVSNKKRPERKDLGLSPALIKKLGGDADTIIVQQTMLDSLRKNMFQFTHEELLEILNAFSEWFYPKLERVLNGVIKSSRPLPNNTDVCNTMLRIFAHQNHAGFAKRLLYKMMYEKIPLTDESYGYLAQAYVHQGRQVKIEQIIQDYRRRGQKVPSVLYQHFIAACLRAPHKDFKELAFETFEGLKHSAIAYQPNLETYNSMIELCAQRCLPEKAIDYFKELTTRPIDPLVPDSQTYLNLAEACLTSPTYYQNAWDYLVKISQNDLKFDIKAMRCLTKVCALTGNLEFVRQIFQKLCEKPRTYPDSIMFSYLMMAYANAGTQDNTSLIPDQAREAFAVSPPNLHSKNMPPFLDVKTFPSRTLMYAECRAIFKYLEEKHSSLISPHVVSLYLEAVSRHDSYKSYLDEVQRLTEIPFYSQADLFAHYFRTKLSKRISLRQEKSLKDRPNGSRILRNSIIYRSLMMAANAQKDLRLANLVRVEYEIWLISRQSRKFLPGKLIQDRFRIINTHLRTMADCKSFDQAIKEIYNRRPEEKVGKRTLIYVMEEAMKDNRADIVRFIRSLL</sequence>
<proteinExistence type="predicted"/>
<evidence type="ECO:0000256" key="1">
    <source>
        <dbReference type="ARBA" id="ARBA00004173"/>
    </source>
</evidence>
<dbReference type="EMBL" id="KV453842">
    <property type="protein sequence ID" value="ODV90266.1"/>
    <property type="molecule type" value="Genomic_DNA"/>
</dbReference>
<comment type="subcellular location">
    <subcellularLocation>
        <location evidence="1">Mitochondrion</location>
    </subcellularLocation>
</comment>
<dbReference type="PANTHER" id="PTHR46862:SF5">
    <property type="entry name" value="OS02G0170000 PROTEIN"/>
    <property type="match status" value="1"/>
</dbReference>
<reference evidence="4" key="1">
    <citation type="submission" date="2016-02" db="EMBL/GenBank/DDBJ databases">
        <title>Comparative genomics of biotechnologically important yeasts.</title>
        <authorList>
            <consortium name="DOE Joint Genome Institute"/>
            <person name="Riley R."/>
            <person name="Haridas S."/>
            <person name="Wolfe K.H."/>
            <person name="Lopes M.R."/>
            <person name="Hittinger C.T."/>
            <person name="Goker M."/>
            <person name="Salamov A."/>
            <person name="Wisecaver J."/>
            <person name="Long T.M."/>
            <person name="Aerts A.L."/>
            <person name="Barry K."/>
            <person name="Choi C."/>
            <person name="Clum A."/>
            <person name="Coughlan A.Y."/>
            <person name="Deshpande S."/>
            <person name="Douglass A.P."/>
            <person name="Hanson S.J."/>
            <person name="Klenk H.-P."/>
            <person name="Labutti K."/>
            <person name="Lapidus A."/>
            <person name="Lindquist E."/>
            <person name="Lipzen A."/>
            <person name="Meier-Kolthoff J.P."/>
            <person name="Ohm R.A."/>
            <person name="Otillar R.P."/>
            <person name="Pangilinan J."/>
            <person name="Peng Y."/>
            <person name="Rokas A."/>
            <person name="Rosa C.A."/>
            <person name="Scheuner C."/>
            <person name="Sibirny A.A."/>
            <person name="Slot J.C."/>
            <person name="Stielow J.B."/>
            <person name="Sun H."/>
            <person name="Kurtzman C.P."/>
            <person name="Blackwell M."/>
            <person name="Jeffries T.W."/>
            <person name="Grigoriev I.V."/>
        </authorList>
    </citation>
    <scope>NUCLEOTIDE SEQUENCE [LARGE SCALE GENOMIC DNA]</scope>
    <source>
        <strain evidence="4">NRRL Y-17796</strain>
    </source>
</reference>
<evidence type="ECO:0000256" key="2">
    <source>
        <dbReference type="PROSITE-ProRule" id="PRU00708"/>
    </source>
</evidence>
<keyword evidence="4" id="KW-1185">Reference proteome</keyword>
<name>A0A1E4TET7_9ASCO</name>
<dbReference type="InterPro" id="IPR002885">
    <property type="entry name" value="PPR_rpt"/>
</dbReference>
<protein>
    <recommendedName>
        <fullName evidence="5">Mitochondrial group I intron splicing factor CCM1</fullName>
    </recommendedName>
</protein>
<gene>
    <name evidence="3" type="ORF">CANCADRAFT_1999</name>
</gene>